<dbReference type="InterPro" id="IPR051207">
    <property type="entry name" value="ComplexI_NDUFA9_subunit"/>
</dbReference>
<evidence type="ECO:0000256" key="1">
    <source>
        <dbReference type="ARBA" id="ARBA00038501"/>
    </source>
</evidence>
<reference evidence="7" key="2">
    <citation type="submission" date="2022-10" db="EMBL/GenBank/DDBJ databases">
        <authorList>
            <consortium name="ENA_rothamsted_submissions"/>
            <consortium name="culmorum"/>
            <person name="King R."/>
        </authorList>
    </citation>
    <scope>NUCLEOTIDE SEQUENCE</scope>
</reference>
<sequence length="403" mass="45837">MASLVLLNGAKTHTGFLGIVCLSASKASYSTDVPAWYRPLKSTNQATFKKGPGGRSSFNGVVATVFGCSGFLGRYVVNKLGKVGSQVICPYRADSSDVQHLKVMGDLGQILFHPYYLRDEESIRKAMKYSNVVINLVGRDWETKNFSFKDVHVDGARRLARIARESGVEKFIHLSALNASEHPTPCYYKDGSKFLQSKYHGENAVREEFPNATIIRPSDMYGQEDRFLTYYAHFWRRFIRLVPLWQNGNKTIKQPVFVGDVAQGILNAIKDPDAVGQIIQAVGPRRYLLRELVDWFFRVMRKDENWGYIRYDARFDPTFKLKVALTEAIQLSHPIGNLHHERVEREYVTDVVEKSVPTLEDLGVQLTFMEDQVPWELRPFRAGLYYDSAIGEFQKPAPPQVLA</sequence>
<comment type="subunit">
    <text evidence="5">Complex I is composed of 45 different subunits. This a component of the hydrophobic protein fraction. Interacts with BLOC1S1. Interacts with SLC2A4. Interacts with CLOCK. Interacts with RAB5IF.</text>
</comment>
<evidence type="ECO:0000256" key="3">
    <source>
        <dbReference type="ARBA" id="ARBA00042000"/>
    </source>
</evidence>
<dbReference type="GO" id="GO:0005739">
    <property type="term" value="C:mitochondrion"/>
    <property type="evidence" value="ECO:0007669"/>
    <property type="project" value="TreeGrafter"/>
</dbReference>
<name>A0A9N9WWU2_9DIPT</name>
<accession>A0A9N9WWU2</accession>
<comment type="similarity">
    <text evidence="1">Belongs to the complex I NDUFA9 subunit family.</text>
</comment>
<dbReference type="Proteomes" id="UP001153620">
    <property type="component" value="Chromosome 3"/>
</dbReference>
<dbReference type="PANTHER" id="PTHR12126:SF11">
    <property type="entry name" value="NADH DEHYDROGENASE [UBIQUINONE] 1 ALPHA SUBCOMPLEX SUBUNIT 9, MITOCHONDRIAL"/>
    <property type="match status" value="1"/>
</dbReference>
<dbReference type="OrthoDB" id="275457at2759"/>
<dbReference type="CDD" id="cd05271">
    <property type="entry name" value="NDUFA9_like_SDR_a"/>
    <property type="match status" value="1"/>
</dbReference>
<dbReference type="PANTHER" id="PTHR12126">
    <property type="entry name" value="NADH-UBIQUINONE OXIDOREDUCTASE 39 KDA SUBUNIT-RELATED"/>
    <property type="match status" value="1"/>
</dbReference>
<dbReference type="EMBL" id="OU895879">
    <property type="protein sequence ID" value="CAG9809097.1"/>
    <property type="molecule type" value="Genomic_DNA"/>
</dbReference>
<dbReference type="GO" id="GO:0044877">
    <property type="term" value="F:protein-containing complex binding"/>
    <property type="evidence" value="ECO:0007669"/>
    <property type="project" value="TreeGrafter"/>
</dbReference>
<dbReference type="FunFam" id="3.40.50.720:FF:000537">
    <property type="entry name" value="NADH-ubiquinone oxidoreductase 39 kDa subunit"/>
    <property type="match status" value="1"/>
</dbReference>
<protein>
    <recommendedName>
        <fullName evidence="2">NADH dehydrogenase [ubiquinone] 1 alpha subcomplex subunit 9, mitochondrial</fullName>
    </recommendedName>
    <alternativeName>
        <fullName evidence="4">Complex I-39kD</fullName>
    </alternativeName>
    <alternativeName>
        <fullName evidence="3">NADH-ubiquinone oxidoreductase 39 kDa subunit</fullName>
    </alternativeName>
</protein>
<evidence type="ECO:0000313" key="8">
    <source>
        <dbReference type="Proteomes" id="UP001153620"/>
    </source>
</evidence>
<feature type="domain" description="NAD-dependent epimerase/dehydratase" evidence="6">
    <location>
        <begin position="64"/>
        <end position="276"/>
    </location>
</feature>
<evidence type="ECO:0000256" key="4">
    <source>
        <dbReference type="ARBA" id="ARBA00043145"/>
    </source>
</evidence>
<dbReference type="InterPro" id="IPR036291">
    <property type="entry name" value="NAD(P)-bd_dom_sf"/>
</dbReference>
<evidence type="ECO:0000313" key="7">
    <source>
        <dbReference type="EMBL" id="CAG9809097.1"/>
    </source>
</evidence>
<organism evidence="7 8">
    <name type="scientific">Chironomus riparius</name>
    <dbReference type="NCBI Taxonomy" id="315576"/>
    <lineage>
        <taxon>Eukaryota</taxon>
        <taxon>Metazoa</taxon>
        <taxon>Ecdysozoa</taxon>
        <taxon>Arthropoda</taxon>
        <taxon>Hexapoda</taxon>
        <taxon>Insecta</taxon>
        <taxon>Pterygota</taxon>
        <taxon>Neoptera</taxon>
        <taxon>Endopterygota</taxon>
        <taxon>Diptera</taxon>
        <taxon>Nematocera</taxon>
        <taxon>Chironomoidea</taxon>
        <taxon>Chironomidae</taxon>
        <taxon>Chironominae</taxon>
        <taxon>Chironomus</taxon>
    </lineage>
</organism>
<keyword evidence="8" id="KW-1185">Reference proteome</keyword>
<reference evidence="7" key="1">
    <citation type="submission" date="2022-01" db="EMBL/GenBank/DDBJ databases">
        <authorList>
            <person name="King R."/>
        </authorList>
    </citation>
    <scope>NUCLEOTIDE SEQUENCE</scope>
</reference>
<evidence type="ECO:0000256" key="5">
    <source>
        <dbReference type="ARBA" id="ARBA00046455"/>
    </source>
</evidence>
<gene>
    <name evidence="7" type="ORF">CHIRRI_LOCUS11926</name>
</gene>
<evidence type="ECO:0000256" key="2">
    <source>
        <dbReference type="ARBA" id="ARBA00040720"/>
    </source>
</evidence>
<dbReference type="Pfam" id="PF01370">
    <property type="entry name" value="Epimerase"/>
    <property type="match status" value="1"/>
</dbReference>
<proteinExistence type="inferred from homology"/>
<dbReference type="InterPro" id="IPR001509">
    <property type="entry name" value="Epimerase_deHydtase"/>
</dbReference>
<dbReference type="Gene3D" id="3.40.50.720">
    <property type="entry name" value="NAD(P)-binding Rossmann-like Domain"/>
    <property type="match status" value="1"/>
</dbReference>
<dbReference type="AlphaFoldDB" id="A0A9N9WWU2"/>
<evidence type="ECO:0000259" key="6">
    <source>
        <dbReference type="Pfam" id="PF01370"/>
    </source>
</evidence>
<dbReference type="SUPFAM" id="SSF51735">
    <property type="entry name" value="NAD(P)-binding Rossmann-fold domains"/>
    <property type="match status" value="1"/>
</dbReference>